<dbReference type="GO" id="GO:0003677">
    <property type="term" value="F:DNA binding"/>
    <property type="evidence" value="ECO:0007669"/>
    <property type="project" value="UniProtKB-KW"/>
</dbReference>
<dbReference type="GO" id="GO:0003700">
    <property type="term" value="F:DNA-binding transcription factor activity"/>
    <property type="evidence" value="ECO:0007669"/>
    <property type="project" value="InterPro"/>
</dbReference>
<dbReference type="InterPro" id="IPR036390">
    <property type="entry name" value="WH_DNA-bd_sf"/>
</dbReference>
<keyword evidence="2" id="KW-0238">DNA-binding</keyword>
<dbReference type="SMART" id="SM00895">
    <property type="entry name" value="FCD"/>
    <property type="match status" value="1"/>
</dbReference>
<keyword evidence="1" id="KW-0805">Transcription regulation</keyword>
<evidence type="ECO:0000259" key="4">
    <source>
        <dbReference type="PROSITE" id="PS50949"/>
    </source>
</evidence>
<protein>
    <submittedName>
        <fullName evidence="5">GntR family transcriptional regulator</fullName>
    </submittedName>
</protein>
<evidence type="ECO:0000313" key="5">
    <source>
        <dbReference type="EMBL" id="RLV78352.1"/>
    </source>
</evidence>
<dbReference type="STRING" id="1343740.M271_35365"/>
<dbReference type="SUPFAM" id="SSF46785">
    <property type="entry name" value="Winged helix' DNA-binding domain"/>
    <property type="match status" value="1"/>
</dbReference>
<dbReference type="SUPFAM" id="SSF48008">
    <property type="entry name" value="GntR ligand-binding domain-like"/>
    <property type="match status" value="1"/>
</dbReference>
<dbReference type="Pfam" id="PF00392">
    <property type="entry name" value="GntR"/>
    <property type="match status" value="1"/>
</dbReference>
<dbReference type="Gene3D" id="1.20.120.530">
    <property type="entry name" value="GntR ligand-binding domain-like"/>
    <property type="match status" value="1"/>
</dbReference>
<dbReference type="InterPro" id="IPR000524">
    <property type="entry name" value="Tscrpt_reg_HTH_GntR"/>
</dbReference>
<feature type="domain" description="HTH gntR-type" evidence="4">
    <location>
        <begin position="20"/>
        <end position="87"/>
    </location>
</feature>
<dbReference type="SMART" id="SM00345">
    <property type="entry name" value="HTH_GNTR"/>
    <property type="match status" value="1"/>
</dbReference>
<dbReference type="PANTHER" id="PTHR43537:SF24">
    <property type="entry name" value="GLUCONATE OPERON TRANSCRIPTIONAL REPRESSOR"/>
    <property type="match status" value="1"/>
</dbReference>
<evidence type="ECO:0000256" key="2">
    <source>
        <dbReference type="ARBA" id="ARBA00023125"/>
    </source>
</evidence>
<dbReference type="Proteomes" id="UP000281594">
    <property type="component" value="Unassembled WGS sequence"/>
</dbReference>
<dbReference type="PANTHER" id="PTHR43537">
    <property type="entry name" value="TRANSCRIPTIONAL REGULATOR, GNTR FAMILY"/>
    <property type="match status" value="1"/>
</dbReference>
<evidence type="ECO:0000256" key="3">
    <source>
        <dbReference type="ARBA" id="ARBA00023163"/>
    </source>
</evidence>
<dbReference type="InterPro" id="IPR011711">
    <property type="entry name" value="GntR_C"/>
</dbReference>
<dbReference type="PRINTS" id="PR00035">
    <property type="entry name" value="HTHGNTR"/>
</dbReference>
<dbReference type="InterPro" id="IPR008920">
    <property type="entry name" value="TF_FadR/GntR_C"/>
</dbReference>
<organism evidence="5 6">
    <name type="scientific">Streptomyces rapamycinicus (strain ATCC 29253 / DSM 41530 / NRRL 5491 / AYB-994)</name>
    <name type="common">Streptomyces hygroscopicus (strain ATCC 29253)</name>
    <dbReference type="NCBI Taxonomy" id="1343740"/>
    <lineage>
        <taxon>Bacteria</taxon>
        <taxon>Bacillati</taxon>
        <taxon>Actinomycetota</taxon>
        <taxon>Actinomycetes</taxon>
        <taxon>Kitasatosporales</taxon>
        <taxon>Streptomycetaceae</taxon>
        <taxon>Streptomyces</taxon>
        <taxon>Streptomyces violaceusniger group</taxon>
    </lineage>
</organism>
<sequence length="226" mass="24913">MIIFVYELYAKQHGGPVPAQSGREKAYEFLKETVLTDPDMQGRFLTEQEIADRIGISRTPIREALLLLAAEDLVQLVPKRGAHIAPLSGREITELMELRGIVERHAAERTIEAGTVPVEKLTELLERQRELMGPEQAKEFIAVDHLFHATMIAAVGNELLNRHYDGLRSRQIRAGVVALYTQTGRQEEVLGEHRAILDAVASGDPEAARAAISAHLGSTLKVLLAG</sequence>
<gene>
    <name evidence="5" type="ORF">D3C57_108245</name>
</gene>
<dbReference type="EMBL" id="QYCY01000001">
    <property type="protein sequence ID" value="RLV78352.1"/>
    <property type="molecule type" value="Genomic_DNA"/>
</dbReference>
<evidence type="ECO:0000313" key="6">
    <source>
        <dbReference type="Proteomes" id="UP000281594"/>
    </source>
</evidence>
<keyword evidence="3" id="KW-0804">Transcription</keyword>
<accession>A0A3L8RHE1</accession>
<dbReference type="Gene3D" id="1.10.10.10">
    <property type="entry name" value="Winged helix-like DNA-binding domain superfamily/Winged helix DNA-binding domain"/>
    <property type="match status" value="1"/>
</dbReference>
<name>A0A3L8RHE1_STRRN</name>
<proteinExistence type="predicted"/>
<dbReference type="PROSITE" id="PS50949">
    <property type="entry name" value="HTH_GNTR"/>
    <property type="match status" value="1"/>
</dbReference>
<dbReference type="RefSeq" id="WP_121824108.1">
    <property type="nucleotide sequence ID" value="NC_022785.1"/>
</dbReference>
<dbReference type="AlphaFoldDB" id="A0A3L8RHE1"/>
<dbReference type="InterPro" id="IPR036388">
    <property type="entry name" value="WH-like_DNA-bd_sf"/>
</dbReference>
<dbReference type="Pfam" id="PF07729">
    <property type="entry name" value="FCD"/>
    <property type="match status" value="1"/>
</dbReference>
<reference evidence="5 6" key="1">
    <citation type="journal article" date="2018" name="J. Biol. Chem.">
        <title>Discovery of the actinoplanic acid pathway in Streptomyces rapamycinicus reveals a genetically conserved synergism with rapamycin.</title>
        <authorList>
            <person name="Mrak P."/>
            <person name="Krastel P."/>
            <person name="Pivk Lukancic P."/>
            <person name="Tao J."/>
            <person name="Pistorius D."/>
            <person name="Moore C.M."/>
        </authorList>
    </citation>
    <scope>NUCLEOTIDE SEQUENCE [LARGE SCALE GENOMIC DNA]</scope>
    <source>
        <strain evidence="5 6">NRRL 5491</strain>
    </source>
</reference>
<evidence type="ECO:0000256" key="1">
    <source>
        <dbReference type="ARBA" id="ARBA00023015"/>
    </source>
</evidence>
<comment type="caution">
    <text evidence="5">The sequence shown here is derived from an EMBL/GenBank/DDBJ whole genome shotgun (WGS) entry which is preliminary data.</text>
</comment>